<keyword evidence="1" id="KW-0802">TPR repeat</keyword>
<dbReference type="Gene3D" id="1.25.40.10">
    <property type="entry name" value="Tetratricopeptide repeat domain"/>
    <property type="match status" value="1"/>
</dbReference>
<dbReference type="Pfam" id="PF00805">
    <property type="entry name" value="Pentapeptide"/>
    <property type="match status" value="2"/>
</dbReference>
<dbReference type="InterPro" id="IPR001646">
    <property type="entry name" value="5peptide_repeat"/>
</dbReference>
<feature type="chain" id="PRO_5037290478" evidence="2">
    <location>
        <begin position="22"/>
        <end position="258"/>
    </location>
</feature>
<evidence type="ECO:0000313" key="3">
    <source>
        <dbReference type="EMBL" id="MBR8829154.1"/>
    </source>
</evidence>
<reference evidence="3" key="1">
    <citation type="submission" date="2021-02" db="EMBL/GenBank/DDBJ databases">
        <title>Metagenome analyses of Stigonema ocellatum DSM 106950, Chlorogloea purpurea SAG 13.99 and Gomphosphaeria aponina DSM 107014.</title>
        <authorList>
            <person name="Marter P."/>
            <person name="Huang S."/>
        </authorList>
    </citation>
    <scope>NUCLEOTIDE SEQUENCE</scope>
    <source>
        <strain evidence="3">JP213</strain>
    </source>
</reference>
<dbReference type="Gene3D" id="2.160.20.80">
    <property type="entry name" value="E3 ubiquitin-protein ligase SopA"/>
    <property type="match status" value="1"/>
</dbReference>
<evidence type="ECO:0000256" key="1">
    <source>
        <dbReference type="PROSITE-ProRule" id="PRU00339"/>
    </source>
</evidence>
<keyword evidence="2" id="KW-0732">Signal</keyword>
<gene>
    <name evidence="3" type="ORF">DSM107014_14865</name>
</gene>
<dbReference type="InterPro" id="IPR044213">
    <property type="entry name" value="At2g44920-like"/>
</dbReference>
<feature type="signal peptide" evidence="2">
    <location>
        <begin position="1"/>
        <end position="21"/>
    </location>
</feature>
<accession>A0A941JNB6</accession>
<proteinExistence type="predicted"/>
<dbReference type="Proteomes" id="UP000767446">
    <property type="component" value="Unassembled WGS sequence"/>
</dbReference>
<protein>
    <submittedName>
        <fullName evidence="3">Pentapeptide repeat-containing protein</fullName>
    </submittedName>
</protein>
<dbReference type="PANTHER" id="PTHR47200:SF2">
    <property type="entry name" value="THYLAKOID LUMENAL 15 KDA PROTEIN 1, CHLOROPLASTIC"/>
    <property type="match status" value="1"/>
</dbReference>
<evidence type="ECO:0000256" key="2">
    <source>
        <dbReference type="SAM" id="SignalP"/>
    </source>
</evidence>
<dbReference type="PROSITE" id="PS50005">
    <property type="entry name" value="TPR"/>
    <property type="match status" value="1"/>
</dbReference>
<dbReference type="EMBL" id="JADQBC010000112">
    <property type="protein sequence ID" value="MBR8829154.1"/>
    <property type="molecule type" value="Genomic_DNA"/>
</dbReference>
<dbReference type="SUPFAM" id="SSF48452">
    <property type="entry name" value="TPR-like"/>
    <property type="match status" value="1"/>
</dbReference>
<dbReference type="SUPFAM" id="SSF141571">
    <property type="entry name" value="Pentapeptide repeat-like"/>
    <property type="match status" value="1"/>
</dbReference>
<organism evidence="3 4">
    <name type="scientific">Gomphosphaeria aponina SAG 52.96 = DSM 107014</name>
    <dbReference type="NCBI Taxonomy" id="1521640"/>
    <lineage>
        <taxon>Bacteria</taxon>
        <taxon>Bacillati</taxon>
        <taxon>Cyanobacteriota</taxon>
        <taxon>Cyanophyceae</taxon>
        <taxon>Oscillatoriophycideae</taxon>
        <taxon>Chroococcales</taxon>
        <taxon>Gomphosphaeriaceae</taxon>
        <taxon>Gomphosphaeria</taxon>
    </lineage>
</organism>
<dbReference type="Pfam" id="PF13414">
    <property type="entry name" value="TPR_11"/>
    <property type="match status" value="1"/>
</dbReference>
<dbReference type="PANTHER" id="PTHR47200">
    <property type="entry name" value="THYLAKOID LUMENAL 15 KDA PROTEIN 1, CHLOROPLASTIC"/>
    <property type="match status" value="1"/>
</dbReference>
<evidence type="ECO:0000313" key="4">
    <source>
        <dbReference type="Proteomes" id="UP000767446"/>
    </source>
</evidence>
<dbReference type="SMART" id="SM00028">
    <property type="entry name" value="TPR"/>
    <property type="match status" value="2"/>
</dbReference>
<dbReference type="InterPro" id="IPR011990">
    <property type="entry name" value="TPR-like_helical_dom_sf"/>
</dbReference>
<comment type="caution">
    <text evidence="3">The sequence shown here is derived from an EMBL/GenBank/DDBJ whole genome shotgun (WGS) entry which is preliminary data.</text>
</comment>
<name>A0A941JNB6_9CHRO</name>
<feature type="repeat" description="TPR" evidence="1">
    <location>
        <begin position="139"/>
        <end position="172"/>
    </location>
</feature>
<sequence length="258" mass="27107">MMKKIILTLAAILSTITVAQAENLSHLNQLLSTKQCPQCDLSGSGLVMSNLSGANLSGANLTSANLSQANLTGANLSGANLVGASLYGANLTGANLSGANVTSTDLRNAYFYNANLTDVQLDTAYLQGAMGLPENAGRPDQFQRWGLTEAGRGNYTAAINHYNQALNLEPNYAPAYLARGLAYYRLGNKVQATQDANTAAELFESQGHTQGYQATQSFIQGMELTRQAAEERAEASSGGSGLGNALKGVLPMLLQLLL</sequence>
<dbReference type="AlphaFoldDB" id="A0A941JNB6"/>
<dbReference type="InterPro" id="IPR019734">
    <property type="entry name" value="TPR_rpt"/>
</dbReference>